<dbReference type="Gene3D" id="1.10.3720.10">
    <property type="entry name" value="MetI-like"/>
    <property type="match status" value="1"/>
</dbReference>
<evidence type="ECO:0000313" key="11">
    <source>
        <dbReference type="Proteomes" id="UP000549052"/>
    </source>
</evidence>
<keyword evidence="3 8" id="KW-0813">Transport</keyword>
<feature type="transmembrane region" description="Helical" evidence="8">
    <location>
        <begin position="79"/>
        <end position="103"/>
    </location>
</feature>
<comment type="subcellular location">
    <subcellularLocation>
        <location evidence="1 8">Cell membrane</location>
        <topology evidence="1 8">Multi-pass membrane protein</topology>
    </subcellularLocation>
</comment>
<evidence type="ECO:0000313" key="10">
    <source>
        <dbReference type="EMBL" id="MBA8877392.1"/>
    </source>
</evidence>
<dbReference type="Proteomes" id="UP000549052">
    <property type="component" value="Unassembled WGS sequence"/>
</dbReference>
<dbReference type="GO" id="GO:0055085">
    <property type="term" value="P:transmembrane transport"/>
    <property type="evidence" value="ECO:0007669"/>
    <property type="project" value="InterPro"/>
</dbReference>
<protein>
    <submittedName>
        <fullName evidence="10">Putative spermidine/putrescine transport system permease protein</fullName>
    </submittedName>
</protein>
<accession>A0A839EEN6</accession>
<feature type="transmembrane region" description="Helical" evidence="8">
    <location>
        <begin position="263"/>
        <end position="284"/>
    </location>
</feature>
<dbReference type="Pfam" id="PF00528">
    <property type="entry name" value="BPD_transp_1"/>
    <property type="match status" value="1"/>
</dbReference>
<dbReference type="SUPFAM" id="SSF161098">
    <property type="entry name" value="MetI-like"/>
    <property type="match status" value="1"/>
</dbReference>
<evidence type="ECO:0000256" key="4">
    <source>
        <dbReference type="ARBA" id="ARBA00022475"/>
    </source>
</evidence>
<feature type="transmembrane region" description="Helical" evidence="8">
    <location>
        <begin position="21"/>
        <end position="42"/>
    </location>
</feature>
<organism evidence="10 11">
    <name type="scientific">Phyllobacterium myrsinacearum</name>
    <dbReference type="NCBI Taxonomy" id="28101"/>
    <lineage>
        <taxon>Bacteria</taxon>
        <taxon>Pseudomonadati</taxon>
        <taxon>Pseudomonadota</taxon>
        <taxon>Alphaproteobacteria</taxon>
        <taxon>Hyphomicrobiales</taxon>
        <taxon>Phyllobacteriaceae</taxon>
        <taxon>Phyllobacterium</taxon>
    </lineage>
</organism>
<name>A0A839EEN6_9HYPH</name>
<evidence type="ECO:0000256" key="1">
    <source>
        <dbReference type="ARBA" id="ARBA00004651"/>
    </source>
</evidence>
<keyword evidence="4" id="KW-1003">Cell membrane</keyword>
<keyword evidence="11" id="KW-1185">Reference proteome</keyword>
<proteinExistence type="inferred from homology"/>
<feature type="domain" description="ABC transmembrane type-1" evidence="9">
    <location>
        <begin position="80"/>
        <end position="284"/>
    </location>
</feature>
<dbReference type="AlphaFoldDB" id="A0A839EEN6"/>
<dbReference type="PROSITE" id="PS50928">
    <property type="entry name" value="ABC_TM1"/>
    <property type="match status" value="1"/>
</dbReference>
<comment type="caution">
    <text evidence="10">The sequence shown here is derived from an EMBL/GenBank/DDBJ whole genome shotgun (WGS) entry which is preliminary data.</text>
</comment>
<feature type="transmembrane region" description="Helical" evidence="8">
    <location>
        <begin position="160"/>
        <end position="186"/>
    </location>
</feature>
<dbReference type="CDD" id="cd06261">
    <property type="entry name" value="TM_PBP2"/>
    <property type="match status" value="1"/>
</dbReference>
<dbReference type="GO" id="GO:0005886">
    <property type="term" value="C:plasma membrane"/>
    <property type="evidence" value="ECO:0007669"/>
    <property type="project" value="UniProtKB-SubCell"/>
</dbReference>
<dbReference type="PANTHER" id="PTHR42929">
    <property type="entry name" value="INNER MEMBRANE ABC TRANSPORTER PERMEASE PROTEIN YDCU-RELATED-RELATED"/>
    <property type="match status" value="1"/>
</dbReference>
<reference evidence="10 11" key="1">
    <citation type="submission" date="2020-07" db="EMBL/GenBank/DDBJ databases">
        <title>Genomic Encyclopedia of Type Strains, Phase IV (KMG-V): Genome sequencing to study the core and pangenomes of soil and plant-associated prokaryotes.</title>
        <authorList>
            <person name="Whitman W."/>
        </authorList>
    </citation>
    <scope>NUCLEOTIDE SEQUENCE [LARGE SCALE GENOMIC DNA]</scope>
    <source>
        <strain evidence="10 11">AN3</strain>
    </source>
</reference>
<comment type="similarity">
    <text evidence="2">Belongs to the binding-protein-dependent transport system permease family. CysTW subfamily.</text>
</comment>
<evidence type="ECO:0000256" key="3">
    <source>
        <dbReference type="ARBA" id="ARBA00022448"/>
    </source>
</evidence>
<feature type="transmembrane region" description="Helical" evidence="8">
    <location>
        <begin position="115"/>
        <end position="140"/>
    </location>
</feature>
<feature type="transmembrane region" description="Helical" evidence="8">
    <location>
        <begin position="207"/>
        <end position="236"/>
    </location>
</feature>
<dbReference type="InterPro" id="IPR000515">
    <property type="entry name" value="MetI-like"/>
</dbReference>
<evidence type="ECO:0000256" key="6">
    <source>
        <dbReference type="ARBA" id="ARBA00022989"/>
    </source>
</evidence>
<evidence type="ECO:0000256" key="8">
    <source>
        <dbReference type="RuleBase" id="RU363032"/>
    </source>
</evidence>
<evidence type="ECO:0000259" key="9">
    <source>
        <dbReference type="PROSITE" id="PS50928"/>
    </source>
</evidence>
<keyword evidence="6 8" id="KW-1133">Transmembrane helix</keyword>
<dbReference type="PANTHER" id="PTHR42929:SF5">
    <property type="entry name" value="ABC TRANSPORTER PERMEASE PROTEIN"/>
    <property type="match status" value="1"/>
</dbReference>
<dbReference type="EMBL" id="JACGXN010000001">
    <property type="protein sequence ID" value="MBA8877392.1"/>
    <property type="molecule type" value="Genomic_DNA"/>
</dbReference>
<keyword evidence="7 8" id="KW-0472">Membrane</keyword>
<dbReference type="RefSeq" id="WP_182548066.1">
    <property type="nucleotide sequence ID" value="NZ_JACGXN010000001.1"/>
</dbReference>
<evidence type="ECO:0000256" key="7">
    <source>
        <dbReference type="ARBA" id="ARBA00023136"/>
    </source>
</evidence>
<keyword evidence="5 8" id="KW-0812">Transmembrane</keyword>
<sequence length="294" mass="31447">MTAATFDLPVRGQKPSSTASIAVVLLLPIALVNAIGFILPVLNLARMSFNESLPGGGIAETFTAANWTGLLQDGFYLELIVNSVAVSLGITLATLIASYPIALYLHRASGVWRTFLTVLVISPLLTSAVVRTYGWIALLADQGPVANVSAAMGFRPPRMMFNTTGVVIGLTEILMPYMILSLMAGFGRLDPKVEEAARTLGATPFRTFWRVILPLTLPGIALGCLLCFVLAISSFITPKLMGGGRVFLLATEIYDQAIVTLNWPLAATLSMLVLIIFGAALAVYSRVLRMIDQG</sequence>
<evidence type="ECO:0000256" key="2">
    <source>
        <dbReference type="ARBA" id="ARBA00007069"/>
    </source>
</evidence>
<dbReference type="InterPro" id="IPR035906">
    <property type="entry name" value="MetI-like_sf"/>
</dbReference>
<gene>
    <name evidence="10" type="ORF">FHW16_001074</name>
</gene>
<evidence type="ECO:0000256" key="5">
    <source>
        <dbReference type="ARBA" id="ARBA00022692"/>
    </source>
</evidence>